<dbReference type="EMBL" id="CAJNYU010001987">
    <property type="protein sequence ID" value="CAF3490976.1"/>
    <property type="molecule type" value="Genomic_DNA"/>
</dbReference>
<dbReference type="AlphaFoldDB" id="A0A820U1P2"/>
<dbReference type="Proteomes" id="UP000663825">
    <property type="component" value="Unassembled WGS sequence"/>
</dbReference>
<dbReference type="OrthoDB" id="5835829at2759"/>
<dbReference type="EMBL" id="CAJNXB010000043">
    <property type="protein sequence ID" value="CAF3001356.1"/>
    <property type="molecule type" value="Genomic_DNA"/>
</dbReference>
<dbReference type="EMBL" id="CAJOBP010001113">
    <property type="protein sequence ID" value="CAF4254836.1"/>
    <property type="molecule type" value="Genomic_DNA"/>
</dbReference>
<reference evidence="4" key="1">
    <citation type="submission" date="2021-02" db="EMBL/GenBank/DDBJ databases">
        <authorList>
            <person name="Nowell W R."/>
        </authorList>
    </citation>
    <scope>NUCLEOTIDE SEQUENCE</scope>
</reference>
<organism evidence="4 5">
    <name type="scientific">Rotaria socialis</name>
    <dbReference type="NCBI Taxonomy" id="392032"/>
    <lineage>
        <taxon>Eukaryota</taxon>
        <taxon>Metazoa</taxon>
        <taxon>Spiralia</taxon>
        <taxon>Gnathifera</taxon>
        <taxon>Rotifera</taxon>
        <taxon>Eurotatoria</taxon>
        <taxon>Bdelloidea</taxon>
        <taxon>Philodinida</taxon>
        <taxon>Philodinidae</taxon>
        <taxon>Rotaria</taxon>
    </lineage>
</organism>
<protein>
    <submittedName>
        <fullName evidence="4">Uncharacterized protein</fullName>
    </submittedName>
</protein>
<dbReference type="Proteomes" id="UP000663873">
    <property type="component" value="Unassembled WGS sequence"/>
</dbReference>
<accession>A0A820U1P2</accession>
<evidence type="ECO:0000313" key="4">
    <source>
        <dbReference type="EMBL" id="CAF4476776.1"/>
    </source>
</evidence>
<dbReference type="EMBL" id="CAJOBQ010001317">
    <property type="protein sequence ID" value="CAF4476776.1"/>
    <property type="molecule type" value="Genomic_DNA"/>
</dbReference>
<proteinExistence type="predicted"/>
<sequence>MSKSLLWLKDYNLKLSRPVAQVLASAEVIKESELSVHSTYSWNRLEKDDRPHFSIYGMIRHGQKAYNSLFIDTPRRLRRATSSSNLIAGARDSAECIAKGVGKSLGHASIGCLSLYGAATDALECLPQLYDPHSDCDGHARPKLNGI</sequence>
<dbReference type="Proteomes" id="UP000663862">
    <property type="component" value="Unassembled WGS sequence"/>
</dbReference>
<comment type="caution">
    <text evidence="4">The sequence shown here is derived from an EMBL/GenBank/DDBJ whole genome shotgun (WGS) entry which is preliminary data.</text>
</comment>
<evidence type="ECO:0000313" key="3">
    <source>
        <dbReference type="EMBL" id="CAF4254836.1"/>
    </source>
</evidence>
<evidence type="ECO:0000313" key="1">
    <source>
        <dbReference type="EMBL" id="CAF3001356.1"/>
    </source>
</evidence>
<name>A0A820U1P2_9BILA</name>
<keyword evidence="6" id="KW-1185">Reference proteome</keyword>
<dbReference type="Proteomes" id="UP000663869">
    <property type="component" value="Unassembled WGS sequence"/>
</dbReference>
<gene>
    <name evidence="2" type="ORF">FME351_LOCUS16156</name>
    <name evidence="1" type="ORF">TIS948_LOCUS1482</name>
    <name evidence="4" type="ORF">TSG867_LOCUS19123</name>
    <name evidence="3" type="ORF">UJA718_LOCUS9782</name>
</gene>
<evidence type="ECO:0000313" key="2">
    <source>
        <dbReference type="EMBL" id="CAF3490976.1"/>
    </source>
</evidence>
<evidence type="ECO:0000313" key="5">
    <source>
        <dbReference type="Proteomes" id="UP000663862"/>
    </source>
</evidence>
<evidence type="ECO:0000313" key="6">
    <source>
        <dbReference type="Proteomes" id="UP000663873"/>
    </source>
</evidence>